<dbReference type="EMBL" id="FOLE01000011">
    <property type="protein sequence ID" value="SFC88453.1"/>
    <property type="molecule type" value="Genomic_DNA"/>
</dbReference>
<sequence>MHRAKAFRLGSREQIKINTAARGLCPHKTPKETACEDTGHGLKCKKIPHLLR</sequence>
<name>A0A1I1N0T7_9BACT</name>
<protein>
    <submittedName>
        <fullName evidence="1">Uncharacterized protein</fullName>
    </submittedName>
</protein>
<dbReference type="Proteomes" id="UP000199514">
    <property type="component" value="Unassembled WGS sequence"/>
</dbReference>
<evidence type="ECO:0000313" key="1">
    <source>
        <dbReference type="EMBL" id="SFC88453.1"/>
    </source>
</evidence>
<keyword evidence="2" id="KW-1185">Reference proteome</keyword>
<evidence type="ECO:0000313" key="2">
    <source>
        <dbReference type="Proteomes" id="UP000199514"/>
    </source>
</evidence>
<proteinExistence type="predicted"/>
<organism evidence="1 2">
    <name type="scientific">Flexibacter flexilis DSM 6793</name>
    <dbReference type="NCBI Taxonomy" id="927664"/>
    <lineage>
        <taxon>Bacteria</taxon>
        <taxon>Pseudomonadati</taxon>
        <taxon>Bacteroidota</taxon>
        <taxon>Cytophagia</taxon>
        <taxon>Cytophagales</taxon>
        <taxon>Flexibacteraceae</taxon>
        <taxon>Flexibacter</taxon>
    </lineage>
</organism>
<dbReference type="STRING" id="927664.SAMN05421780_11188"/>
<reference evidence="1 2" key="1">
    <citation type="submission" date="2016-10" db="EMBL/GenBank/DDBJ databases">
        <authorList>
            <person name="de Groot N.N."/>
        </authorList>
    </citation>
    <scope>NUCLEOTIDE SEQUENCE [LARGE SCALE GENOMIC DNA]</scope>
    <source>
        <strain evidence="1 2">DSM 6793</strain>
    </source>
</reference>
<dbReference type="AlphaFoldDB" id="A0A1I1N0T7"/>
<gene>
    <name evidence="1" type="ORF">SAMN05421780_11188</name>
</gene>
<accession>A0A1I1N0T7</accession>